<accession>A0AC35GB09</accession>
<evidence type="ECO:0000313" key="1">
    <source>
        <dbReference type="Proteomes" id="UP000887580"/>
    </source>
</evidence>
<evidence type="ECO:0000313" key="2">
    <source>
        <dbReference type="WBParaSite" id="PS1159_v2.g354.t1"/>
    </source>
</evidence>
<protein>
    <submittedName>
        <fullName evidence="2">Uncharacterized protein</fullName>
    </submittedName>
</protein>
<dbReference type="WBParaSite" id="PS1159_v2.g354.t1">
    <property type="protein sequence ID" value="PS1159_v2.g354.t1"/>
    <property type="gene ID" value="PS1159_v2.g354"/>
</dbReference>
<proteinExistence type="predicted"/>
<sequence length="179" mass="20304">MKQTIYDFKSVLTQHCEKYGTLKSMYDFHLYLDGNNIPMVENARFHLSETLLCGQRQNEETFTSKIFKEKKFPQLDLNFQIVLPKTEGLESMEPNIRKWESIITATAKNDLLQLKDEVTSHVGTPFLALLQTIQSKAAPLETLHTDDSIPAAEAEVEAESTVQPSDEEERSPSDPITGK</sequence>
<organism evidence="1 2">
    <name type="scientific">Panagrolaimus sp. PS1159</name>
    <dbReference type="NCBI Taxonomy" id="55785"/>
    <lineage>
        <taxon>Eukaryota</taxon>
        <taxon>Metazoa</taxon>
        <taxon>Ecdysozoa</taxon>
        <taxon>Nematoda</taxon>
        <taxon>Chromadorea</taxon>
        <taxon>Rhabditida</taxon>
        <taxon>Tylenchina</taxon>
        <taxon>Panagrolaimomorpha</taxon>
        <taxon>Panagrolaimoidea</taxon>
        <taxon>Panagrolaimidae</taxon>
        <taxon>Panagrolaimus</taxon>
    </lineage>
</organism>
<dbReference type="Proteomes" id="UP000887580">
    <property type="component" value="Unplaced"/>
</dbReference>
<name>A0AC35GB09_9BILA</name>
<reference evidence="2" key="1">
    <citation type="submission" date="2022-11" db="UniProtKB">
        <authorList>
            <consortium name="WormBaseParasite"/>
        </authorList>
    </citation>
    <scope>IDENTIFICATION</scope>
</reference>